<evidence type="ECO:0000256" key="8">
    <source>
        <dbReference type="ARBA" id="ARBA00023239"/>
    </source>
</evidence>
<evidence type="ECO:0000256" key="6">
    <source>
        <dbReference type="ARBA" id="ARBA00022822"/>
    </source>
</evidence>
<keyword evidence="6" id="KW-0822">Tryptophan biosynthesis</keyword>
<reference evidence="10" key="1">
    <citation type="submission" date="2020-10" db="EMBL/GenBank/DDBJ databases">
        <authorList>
            <person name="Gilroy R."/>
        </authorList>
    </citation>
    <scope>NUCLEOTIDE SEQUENCE</scope>
    <source>
        <strain evidence="10">CHK158-818</strain>
    </source>
</reference>
<keyword evidence="5" id="KW-0210">Decarboxylase</keyword>
<dbReference type="SUPFAM" id="SSF51366">
    <property type="entry name" value="Ribulose-phoshate binding barrel"/>
    <property type="match status" value="1"/>
</dbReference>
<dbReference type="GO" id="GO:0000162">
    <property type="term" value="P:L-tryptophan biosynthetic process"/>
    <property type="evidence" value="ECO:0007669"/>
    <property type="project" value="UniProtKB-KW"/>
</dbReference>
<dbReference type="NCBIfam" id="NF001377">
    <property type="entry name" value="PRK00278.2-4"/>
    <property type="match status" value="1"/>
</dbReference>
<dbReference type="Proteomes" id="UP000824112">
    <property type="component" value="Unassembled WGS sequence"/>
</dbReference>
<dbReference type="FunFam" id="3.20.20.70:FF:000024">
    <property type="entry name" value="Indole-3-glycerol phosphate synthase"/>
    <property type="match status" value="1"/>
</dbReference>
<dbReference type="InterPro" id="IPR001468">
    <property type="entry name" value="Indole-3-GlycerolPSynthase_CS"/>
</dbReference>
<reference evidence="10" key="2">
    <citation type="journal article" date="2021" name="PeerJ">
        <title>Extensive microbial diversity within the chicken gut microbiome revealed by metagenomics and culture.</title>
        <authorList>
            <person name="Gilroy R."/>
            <person name="Ravi A."/>
            <person name="Getino M."/>
            <person name="Pursley I."/>
            <person name="Horton D.L."/>
            <person name="Alikhan N.F."/>
            <person name="Baker D."/>
            <person name="Gharbi K."/>
            <person name="Hall N."/>
            <person name="Watson M."/>
            <person name="Adriaenssens E.M."/>
            <person name="Foster-Nyarko E."/>
            <person name="Jarju S."/>
            <person name="Secka A."/>
            <person name="Antonio M."/>
            <person name="Oren A."/>
            <person name="Chaudhuri R.R."/>
            <person name="La Ragione R."/>
            <person name="Hildebrand F."/>
            <person name="Pallen M.J."/>
        </authorList>
    </citation>
    <scope>NUCLEOTIDE SEQUENCE</scope>
    <source>
        <strain evidence="10">CHK158-818</strain>
    </source>
</reference>
<dbReference type="Gene3D" id="3.20.20.70">
    <property type="entry name" value="Aldolase class I"/>
    <property type="match status" value="1"/>
</dbReference>
<comment type="catalytic activity">
    <reaction evidence="1">
        <text>1-(2-carboxyphenylamino)-1-deoxy-D-ribulose 5-phosphate + H(+) = (1S,2R)-1-C-(indol-3-yl)glycerol 3-phosphate + CO2 + H2O</text>
        <dbReference type="Rhea" id="RHEA:23476"/>
        <dbReference type="ChEBI" id="CHEBI:15377"/>
        <dbReference type="ChEBI" id="CHEBI:15378"/>
        <dbReference type="ChEBI" id="CHEBI:16526"/>
        <dbReference type="ChEBI" id="CHEBI:58613"/>
        <dbReference type="ChEBI" id="CHEBI:58866"/>
        <dbReference type="EC" id="4.1.1.48"/>
    </reaction>
</comment>
<dbReference type="PROSITE" id="PS00614">
    <property type="entry name" value="IGPS"/>
    <property type="match status" value="1"/>
</dbReference>
<evidence type="ECO:0000313" key="11">
    <source>
        <dbReference type="Proteomes" id="UP000824112"/>
    </source>
</evidence>
<evidence type="ECO:0000256" key="7">
    <source>
        <dbReference type="ARBA" id="ARBA00023141"/>
    </source>
</evidence>
<dbReference type="AlphaFoldDB" id="A0A9D1M943"/>
<dbReference type="InterPro" id="IPR011060">
    <property type="entry name" value="RibuloseP-bd_barrel"/>
</dbReference>
<dbReference type="Pfam" id="PF00218">
    <property type="entry name" value="IGPS"/>
    <property type="match status" value="1"/>
</dbReference>
<dbReference type="EMBL" id="DVNA01000208">
    <property type="protein sequence ID" value="HIU55961.1"/>
    <property type="molecule type" value="Genomic_DNA"/>
</dbReference>
<dbReference type="InterPro" id="IPR013798">
    <property type="entry name" value="Indole-3-glycerol_P_synth_dom"/>
</dbReference>
<evidence type="ECO:0000256" key="2">
    <source>
        <dbReference type="ARBA" id="ARBA00004696"/>
    </source>
</evidence>
<dbReference type="InterPro" id="IPR045186">
    <property type="entry name" value="Indole-3-glycerol_P_synth"/>
</dbReference>
<evidence type="ECO:0000313" key="10">
    <source>
        <dbReference type="EMBL" id="HIU55961.1"/>
    </source>
</evidence>
<comment type="pathway">
    <text evidence="2">Amino-acid biosynthesis; L-tryptophan biosynthesis; L-tryptophan from chorismate: step 4/5.</text>
</comment>
<gene>
    <name evidence="10" type="primary">trpC</name>
    <name evidence="10" type="ORF">IAB03_09185</name>
</gene>
<protein>
    <recommendedName>
        <fullName evidence="3">indole-3-glycerol-phosphate synthase</fullName>
        <ecNumber evidence="3">4.1.1.48</ecNumber>
    </recommendedName>
</protein>
<comment type="caution">
    <text evidence="10">The sequence shown here is derived from an EMBL/GenBank/DDBJ whole genome shotgun (WGS) entry which is preliminary data.</text>
</comment>
<dbReference type="PANTHER" id="PTHR22854">
    <property type="entry name" value="TRYPTOPHAN BIOSYNTHESIS PROTEIN"/>
    <property type="match status" value="1"/>
</dbReference>
<sequence length="263" mass="29038">MDILETIIAAKRTEVARQKEAVSSEMLLKSEQLLRRPRSMSQALAESSTGIIAEFKRRSPSKGDIHPQARVEEIVPLYEQSGASAISILTDEPFFGGSPSGFCRARKLVTCPLLRKEFIIDEYQILQSRAMGADAILLIAAALTREACSRFVQLAHELSLEVLLEIHAEPELEYLSCGADMVGVNNRNLGTFVTEVENSFRLAGQLPADTVRVSESGISSPETVVRLRQVGYRGFLMGENFMKEPNPGAALQRFISNLNQSRP</sequence>
<evidence type="ECO:0000256" key="4">
    <source>
        <dbReference type="ARBA" id="ARBA00022605"/>
    </source>
</evidence>
<dbReference type="CDD" id="cd00331">
    <property type="entry name" value="IGPS"/>
    <property type="match status" value="1"/>
</dbReference>
<evidence type="ECO:0000259" key="9">
    <source>
        <dbReference type="Pfam" id="PF00218"/>
    </source>
</evidence>
<organism evidence="10 11">
    <name type="scientific">Candidatus Gallibacteroides avistercoris</name>
    <dbReference type="NCBI Taxonomy" id="2840833"/>
    <lineage>
        <taxon>Bacteria</taxon>
        <taxon>Pseudomonadati</taxon>
        <taxon>Bacteroidota</taxon>
        <taxon>Bacteroidia</taxon>
        <taxon>Bacteroidales</taxon>
        <taxon>Bacteroidaceae</taxon>
        <taxon>Bacteroidaceae incertae sedis</taxon>
        <taxon>Candidatus Gallibacteroides</taxon>
    </lineage>
</organism>
<evidence type="ECO:0000256" key="3">
    <source>
        <dbReference type="ARBA" id="ARBA00012362"/>
    </source>
</evidence>
<dbReference type="GO" id="GO:0004640">
    <property type="term" value="F:phosphoribosylanthranilate isomerase activity"/>
    <property type="evidence" value="ECO:0007669"/>
    <property type="project" value="TreeGrafter"/>
</dbReference>
<proteinExistence type="predicted"/>
<dbReference type="PANTHER" id="PTHR22854:SF2">
    <property type="entry name" value="INDOLE-3-GLYCEROL-PHOSPHATE SYNTHASE"/>
    <property type="match status" value="1"/>
</dbReference>
<accession>A0A9D1M943</accession>
<evidence type="ECO:0000256" key="5">
    <source>
        <dbReference type="ARBA" id="ARBA00022793"/>
    </source>
</evidence>
<keyword evidence="8 10" id="KW-0456">Lyase</keyword>
<feature type="domain" description="Indole-3-glycerol phosphate synthase" evidence="9">
    <location>
        <begin position="4"/>
        <end position="253"/>
    </location>
</feature>
<name>A0A9D1M943_9BACT</name>
<evidence type="ECO:0000256" key="1">
    <source>
        <dbReference type="ARBA" id="ARBA00001633"/>
    </source>
</evidence>
<dbReference type="EC" id="4.1.1.48" evidence="3"/>
<dbReference type="InterPro" id="IPR013785">
    <property type="entry name" value="Aldolase_TIM"/>
</dbReference>
<dbReference type="GO" id="GO:0004425">
    <property type="term" value="F:indole-3-glycerol-phosphate synthase activity"/>
    <property type="evidence" value="ECO:0007669"/>
    <property type="project" value="UniProtKB-EC"/>
</dbReference>
<keyword evidence="7" id="KW-0057">Aromatic amino acid biosynthesis</keyword>
<keyword evidence="4" id="KW-0028">Amino-acid biosynthesis</keyword>